<dbReference type="Proteomes" id="UP000245829">
    <property type="component" value="Unassembled WGS sequence"/>
</dbReference>
<dbReference type="InterPro" id="IPR050407">
    <property type="entry name" value="Geranylgeranyl_reductase"/>
</dbReference>
<gene>
    <name evidence="1" type="ORF">NZNM25_05600</name>
</gene>
<dbReference type="Gene3D" id="3.50.50.60">
    <property type="entry name" value="FAD/NAD(P)-binding domain"/>
    <property type="match status" value="1"/>
</dbReference>
<accession>A0A2S2KQ43</accession>
<protein>
    <submittedName>
        <fullName evidence="1">Dehydrogenase</fullName>
    </submittedName>
</protein>
<name>A0A2S2KQ43_9ARCH</name>
<proteinExistence type="predicted"/>
<dbReference type="RefSeq" id="WP_225866824.1">
    <property type="nucleotide sequence ID" value="NZ_AP026695.1"/>
</dbReference>
<dbReference type="EMBL" id="BGKI01000002">
    <property type="protein sequence ID" value="GBH33769.1"/>
    <property type="molecule type" value="Genomic_DNA"/>
</dbReference>
<dbReference type="PANTHER" id="PTHR42685">
    <property type="entry name" value="GERANYLGERANYL DIPHOSPHATE REDUCTASE"/>
    <property type="match status" value="1"/>
</dbReference>
<evidence type="ECO:0000313" key="2">
    <source>
        <dbReference type="Proteomes" id="UP000245829"/>
    </source>
</evidence>
<sequence>MLNFQIVYLLGIQRSQDILKIAVMGMGVAGSYLMARLKDSEHEVVGYERSTEDRHDSICAWGTIKPVLTDFCKKTGRDFNDFLIHDGKNMHVKMNNDVKFDIGLKGLCTYNKLGLIKDFIKDSKIIYGESPKLEELEKEYDMIVDCTGFNRVYLPKLKEDFFLPTYEYKVEYENGVPYDDFYIEPFPGMSGYFWYFPLGEKWAHIGAGDYNKNHIKATDEFLQKHGGKVIATKGRPIRLATPDRCKPYYSGKVVGVGESIGTVYALLGEGIIPSMQCVEIFLENMNDFKAYEKAVEQHYKVYAKVFNFVRAKIHKDFSFLKALPDFIAIFRYMKKNEDRFGMNIKIADLLKVAKA</sequence>
<comment type="caution">
    <text evidence="1">The sequence shown here is derived from an EMBL/GenBank/DDBJ whole genome shotgun (WGS) entry which is preliminary data.</text>
</comment>
<keyword evidence="2" id="KW-1185">Reference proteome</keyword>
<dbReference type="GeneID" id="76209911"/>
<dbReference type="SUPFAM" id="SSF51905">
    <property type="entry name" value="FAD/NAD(P)-binding domain"/>
    <property type="match status" value="1"/>
</dbReference>
<organism evidence="1 2">
    <name type="scientific">Nitrosopumilus zosterae</name>
    <dbReference type="NCBI Taxonomy" id="718286"/>
    <lineage>
        <taxon>Archaea</taxon>
        <taxon>Nitrososphaerota</taxon>
        <taxon>Nitrososphaeria</taxon>
        <taxon>Nitrosopumilales</taxon>
        <taxon>Nitrosopumilaceae</taxon>
        <taxon>Nitrosopumilus</taxon>
    </lineage>
</organism>
<reference evidence="1 2" key="1">
    <citation type="submission" date="2018-05" db="EMBL/GenBank/DDBJ databases">
        <title>genome sequencing of Nitrosopumilus sp. NM25.</title>
        <authorList>
            <person name="Mori K."/>
            <person name="Nakagawa T."/>
        </authorList>
    </citation>
    <scope>NUCLEOTIDE SEQUENCE [LARGE SCALE GENOMIC DNA]</scope>
    <source>
        <strain evidence="1 2">NM25</strain>
    </source>
</reference>
<evidence type="ECO:0000313" key="1">
    <source>
        <dbReference type="EMBL" id="GBH33769.1"/>
    </source>
</evidence>
<dbReference type="AlphaFoldDB" id="A0A2S2KQ43"/>
<dbReference type="PANTHER" id="PTHR42685:SF21">
    <property type="entry name" value="DEHYDROGENASE (FLAVOPROTEIN)-LIKE PROTEIN"/>
    <property type="match status" value="1"/>
</dbReference>
<dbReference type="InterPro" id="IPR036188">
    <property type="entry name" value="FAD/NAD-bd_sf"/>
</dbReference>